<organism evidence="1">
    <name type="scientific">Musa acuminata subsp. malaccensis</name>
    <name type="common">Wild banana</name>
    <name type="synonym">Musa malaccensis</name>
    <dbReference type="NCBI Taxonomy" id="214687"/>
    <lineage>
        <taxon>Eukaryota</taxon>
        <taxon>Viridiplantae</taxon>
        <taxon>Streptophyta</taxon>
        <taxon>Embryophyta</taxon>
        <taxon>Tracheophyta</taxon>
        <taxon>Spermatophyta</taxon>
        <taxon>Magnoliopsida</taxon>
        <taxon>Liliopsida</taxon>
        <taxon>Zingiberales</taxon>
        <taxon>Musaceae</taxon>
        <taxon>Musa</taxon>
    </lineage>
</organism>
<gene>
    <name evidence="1" type="ORF">GSMUA_243440.1</name>
</gene>
<protein>
    <submittedName>
        <fullName evidence="1">(wild Malaysian banana) hypothetical protein</fullName>
    </submittedName>
</protein>
<reference evidence="1" key="1">
    <citation type="submission" date="2021-03" db="EMBL/GenBank/DDBJ databases">
        <authorList>
            <consortium name="Genoscope - CEA"/>
            <person name="William W."/>
        </authorList>
    </citation>
    <scope>NUCLEOTIDE SEQUENCE</scope>
    <source>
        <strain evidence="1">Doubled-haploid Pahang</strain>
    </source>
</reference>
<dbReference type="EMBL" id="HG996474">
    <property type="protein sequence ID" value="CAG1836375.1"/>
    <property type="molecule type" value="Genomic_DNA"/>
</dbReference>
<dbReference type="AlphaFoldDB" id="A0A8D6ZU55"/>
<accession>A0A8D6ZU55</accession>
<sequence>MSQPKATKLVRQHINHEEKSHIFYSGTKPGPRYELGFHISLKGRGQGVDLGTSTRSLMRWIIFFRLPRELPNDPLNRFPRFVFLSPRPHGTTEPIAADASENAEGNIEENERTAGCSGSNCIAVLASHRIAIGAAFLKNRDGRRLETAFDNPSHSS</sequence>
<name>A0A8D6ZU55_MUSAM</name>
<evidence type="ECO:0000313" key="1">
    <source>
        <dbReference type="EMBL" id="CAG1836375.1"/>
    </source>
</evidence>
<proteinExistence type="predicted"/>